<dbReference type="EMBL" id="CAKASE010000083">
    <property type="protein sequence ID" value="CAG9585183.1"/>
    <property type="molecule type" value="Genomic_DNA"/>
</dbReference>
<evidence type="ECO:0000313" key="3">
    <source>
        <dbReference type="Proteomes" id="UP000789524"/>
    </source>
</evidence>
<comment type="caution">
    <text evidence="2">The sequence shown here is derived from an EMBL/GenBank/DDBJ whole genome shotgun (WGS) entry which is preliminary data.</text>
</comment>
<gene>
    <name evidence="2" type="ORF">DCHRY22_LOCUS15658</name>
</gene>
<proteinExistence type="predicted"/>
<dbReference type="AlphaFoldDB" id="A0A8J2VXE5"/>
<protein>
    <submittedName>
        <fullName evidence="2">(African queen) hypothetical protein</fullName>
    </submittedName>
</protein>
<keyword evidence="3" id="KW-1185">Reference proteome</keyword>
<reference evidence="2" key="1">
    <citation type="submission" date="2021-09" db="EMBL/GenBank/DDBJ databases">
        <authorList>
            <person name="Martin H S."/>
        </authorList>
    </citation>
    <scope>NUCLEOTIDE SEQUENCE</scope>
</reference>
<organism evidence="2 3">
    <name type="scientific">Danaus chrysippus</name>
    <name type="common">African queen</name>
    <dbReference type="NCBI Taxonomy" id="151541"/>
    <lineage>
        <taxon>Eukaryota</taxon>
        <taxon>Metazoa</taxon>
        <taxon>Ecdysozoa</taxon>
        <taxon>Arthropoda</taxon>
        <taxon>Hexapoda</taxon>
        <taxon>Insecta</taxon>
        <taxon>Pterygota</taxon>
        <taxon>Neoptera</taxon>
        <taxon>Endopterygota</taxon>
        <taxon>Lepidoptera</taxon>
        <taxon>Glossata</taxon>
        <taxon>Ditrysia</taxon>
        <taxon>Papilionoidea</taxon>
        <taxon>Nymphalidae</taxon>
        <taxon>Danainae</taxon>
        <taxon>Danaini</taxon>
        <taxon>Danaina</taxon>
        <taxon>Danaus</taxon>
        <taxon>Anosia</taxon>
    </lineage>
</organism>
<evidence type="ECO:0000256" key="1">
    <source>
        <dbReference type="SAM" id="MobiDB-lite"/>
    </source>
</evidence>
<name>A0A8J2VXE5_9NEOP</name>
<dbReference type="Proteomes" id="UP000789524">
    <property type="component" value="Unassembled WGS sequence"/>
</dbReference>
<feature type="region of interest" description="Disordered" evidence="1">
    <location>
        <begin position="66"/>
        <end position="103"/>
    </location>
</feature>
<accession>A0A8J2VXE5</accession>
<evidence type="ECO:0000313" key="2">
    <source>
        <dbReference type="EMBL" id="CAG9585183.1"/>
    </source>
</evidence>
<sequence>MAAGVTVAGRRRGDVSGVIKRQTERHMRAGPAWPGLAGNRRLHHLTTCHLIPIVIKRISHIALNFKRSSPGGRRNEENKISRDKRHNTNLKPPVQNGTGAVNQAAPAHEKQIIVGMSEHGRHAMTPPATLESERLPSRYKMMLQCREHRKSMQQDERYRVLLRAINTTWKVVGRLRARVTVESKAENVHWTLDLLKQETVDHRNKRIRFTLLYIICRNTSIVAGVHAAIGEIQMDEIIAALLKICSG</sequence>